<accession>A0AA89C030</accession>
<protein>
    <submittedName>
        <fullName evidence="1">Uncharacterized protein</fullName>
    </submittedName>
</protein>
<evidence type="ECO:0000313" key="2">
    <source>
        <dbReference type="Proteomes" id="UP001186944"/>
    </source>
</evidence>
<dbReference type="Proteomes" id="UP001186944">
    <property type="component" value="Unassembled WGS sequence"/>
</dbReference>
<dbReference type="SUPFAM" id="SSF47923">
    <property type="entry name" value="Ypt/Rab-GAP domain of gyp1p"/>
    <property type="match status" value="1"/>
</dbReference>
<proteinExistence type="predicted"/>
<gene>
    <name evidence="1" type="ORF">FSP39_015567</name>
</gene>
<dbReference type="InterPro" id="IPR035969">
    <property type="entry name" value="Rab-GAP_TBC_sf"/>
</dbReference>
<reference evidence="1" key="1">
    <citation type="submission" date="2019-08" db="EMBL/GenBank/DDBJ databases">
        <title>The improved chromosome-level genome for the pearl oyster Pinctada fucata martensii using PacBio sequencing and Hi-C.</title>
        <authorList>
            <person name="Zheng Z."/>
        </authorList>
    </citation>
    <scope>NUCLEOTIDE SEQUENCE</scope>
    <source>
        <strain evidence="1">ZZ-2019</strain>
        <tissue evidence="1">Adductor muscle</tissue>
    </source>
</reference>
<name>A0AA89C030_PINIB</name>
<dbReference type="AlphaFoldDB" id="A0AA89C030"/>
<sequence>MEVVKNSALTDVKLPSPSEFGAGNPFIMFLCLTLLLQHRDLILQNKLEYDEIAIMFDKLVRKHNVHKVLYQARSLYSDYLRTQQKIEEQANLSASV</sequence>
<organism evidence="1 2">
    <name type="scientific">Pinctada imbricata</name>
    <name type="common">Atlantic pearl-oyster</name>
    <name type="synonym">Pinctada martensii</name>
    <dbReference type="NCBI Taxonomy" id="66713"/>
    <lineage>
        <taxon>Eukaryota</taxon>
        <taxon>Metazoa</taxon>
        <taxon>Spiralia</taxon>
        <taxon>Lophotrochozoa</taxon>
        <taxon>Mollusca</taxon>
        <taxon>Bivalvia</taxon>
        <taxon>Autobranchia</taxon>
        <taxon>Pteriomorphia</taxon>
        <taxon>Pterioida</taxon>
        <taxon>Pterioidea</taxon>
        <taxon>Pteriidae</taxon>
        <taxon>Pinctada</taxon>
    </lineage>
</organism>
<dbReference type="EMBL" id="VSWD01000005">
    <property type="protein sequence ID" value="KAK3102990.1"/>
    <property type="molecule type" value="Genomic_DNA"/>
</dbReference>
<dbReference type="Gene3D" id="1.10.472.80">
    <property type="entry name" value="Ypt/Rab-GAP domain of gyp1p, domain 3"/>
    <property type="match status" value="1"/>
</dbReference>
<comment type="caution">
    <text evidence="1">The sequence shown here is derived from an EMBL/GenBank/DDBJ whole genome shotgun (WGS) entry which is preliminary data.</text>
</comment>
<evidence type="ECO:0000313" key="1">
    <source>
        <dbReference type="EMBL" id="KAK3102990.1"/>
    </source>
</evidence>
<keyword evidence="2" id="KW-1185">Reference proteome</keyword>